<feature type="domain" description="Zona occludens toxin N-terminal" evidence="3">
    <location>
        <begin position="1"/>
        <end position="209"/>
    </location>
</feature>
<evidence type="ECO:0000256" key="2">
    <source>
        <dbReference type="SAM" id="MobiDB-lite"/>
    </source>
</evidence>
<dbReference type="Proteomes" id="UP001156831">
    <property type="component" value="Unassembled WGS sequence"/>
</dbReference>
<name>A0ABT6JGD3_9GAMM</name>
<feature type="region of interest" description="Disordered" evidence="2">
    <location>
        <begin position="395"/>
        <end position="428"/>
    </location>
</feature>
<dbReference type="InterPro" id="IPR027417">
    <property type="entry name" value="P-loop_NTPase"/>
</dbReference>
<proteinExistence type="predicted"/>
<evidence type="ECO:0000256" key="1">
    <source>
        <dbReference type="ARBA" id="ARBA00022801"/>
    </source>
</evidence>
<evidence type="ECO:0000313" key="5">
    <source>
        <dbReference type="Proteomes" id="UP001156831"/>
    </source>
</evidence>
<feature type="compositionally biased region" description="Low complexity" evidence="2">
    <location>
        <begin position="417"/>
        <end position="428"/>
    </location>
</feature>
<evidence type="ECO:0000313" key="4">
    <source>
        <dbReference type="EMBL" id="MDH5829714.1"/>
    </source>
</evidence>
<dbReference type="InterPro" id="IPR002464">
    <property type="entry name" value="DNA/RNA_helicase_DEAH_CS"/>
</dbReference>
<dbReference type="EMBL" id="JARXRN010000020">
    <property type="protein sequence ID" value="MDH5829714.1"/>
    <property type="molecule type" value="Genomic_DNA"/>
</dbReference>
<protein>
    <submittedName>
        <fullName evidence="4">Zonular occludens toxin domain-containing protein</fullName>
    </submittedName>
</protein>
<dbReference type="Gene3D" id="3.40.50.300">
    <property type="entry name" value="P-loop containing nucleotide triphosphate hydrolases"/>
    <property type="match status" value="1"/>
</dbReference>
<keyword evidence="1" id="KW-0378">Hydrolase</keyword>
<evidence type="ECO:0000259" key="3">
    <source>
        <dbReference type="Pfam" id="PF05707"/>
    </source>
</evidence>
<comment type="caution">
    <text evidence="4">The sequence shown here is derived from an EMBL/GenBank/DDBJ whole genome shotgun (WGS) entry which is preliminary data.</text>
</comment>
<dbReference type="RefSeq" id="WP_280600045.1">
    <property type="nucleotide sequence ID" value="NZ_JARXRN010000020.1"/>
</dbReference>
<gene>
    <name evidence="4" type="ORF">QFW80_04170</name>
</gene>
<reference evidence="4 5" key="1">
    <citation type="submission" date="2023-04" db="EMBL/GenBank/DDBJ databases">
        <title>Luteimonas sp. M1R5S18.</title>
        <authorList>
            <person name="Sun J.-Q."/>
        </authorList>
    </citation>
    <scope>NUCLEOTIDE SEQUENCE [LARGE SCALE GENOMIC DNA]</scope>
    <source>
        <strain evidence="4 5">M1R5S18</strain>
    </source>
</reference>
<keyword evidence="5" id="KW-1185">Reference proteome</keyword>
<organism evidence="4 5">
    <name type="scientific">Luteimonas rhizosphaericola</name>
    <dbReference type="NCBI Taxonomy" id="3042024"/>
    <lineage>
        <taxon>Bacteria</taxon>
        <taxon>Pseudomonadati</taxon>
        <taxon>Pseudomonadota</taxon>
        <taxon>Gammaproteobacteria</taxon>
        <taxon>Lysobacterales</taxon>
        <taxon>Lysobacteraceae</taxon>
        <taxon>Luteimonas</taxon>
    </lineage>
</organism>
<sequence>MLIFNEGLPRAGKSYDAVANHLIPAIKSGRHVYARLDGLNFYAIAQVSGVPEDRVRELLHVVDPGDVPALFRITVHADKTKSLNPQLRRDSLFIIDEVHEFWVAARTDLEPEVEWFFAYHGQFGLDGVLISQAYKRVHDAIRLRVERKHLFRKLNFLQKLKRRSKEDVSKRYVKRSMIAMEPDRFMVLTSEEYEYNPEIFPCYTGYRPGVENVAPYDPGFGGIFSRAQKIAYFSCIGLVAFAGIYFATKYSGGDQPAEDAVPVSSAPAGDALPSEPGTFFQPEPAMIATAATVAPTGAALATAREVRAEEGDPMVAYFVNLTQTARPRLSAVVESDNGRYALIEWRIGNAQVLERVDSRDLEALGFVVTIHERYATLEAEGQKLLATRFPLDSPYSGPGAGTGAPTTVPSSDGLDLAPGGPSGASSAAGSGYDQIAAYGHFRPGL</sequence>
<dbReference type="PROSITE" id="PS00690">
    <property type="entry name" value="DEAH_ATP_HELICASE"/>
    <property type="match status" value="1"/>
</dbReference>
<accession>A0ABT6JGD3</accession>
<dbReference type="Pfam" id="PF05707">
    <property type="entry name" value="Zot"/>
    <property type="match status" value="1"/>
</dbReference>
<dbReference type="InterPro" id="IPR008900">
    <property type="entry name" value="Zot_N"/>
</dbReference>